<keyword evidence="2" id="KW-0812">Transmembrane</keyword>
<evidence type="ECO:0000256" key="1">
    <source>
        <dbReference type="ARBA" id="ARBA00004167"/>
    </source>
</evidence>
<comment type="subcellular location">
    <subcellularLocation>
        <location evidence="1">Membrane</location>
        <topology evidence="1">Single-pass membrane protein</topology>
    </subcellularLocation>
</comment>
<feature type="domain" description="Translocation and assembly module TamB C-terminal" evidence="6">
    <location>
        <begin position="1184"/>
        <end position="1643"/>
    </location>
</feature>
<dbReference type="EMBL" id="JAANAS010000105">
    <property type="protein sequence ID" value="NGZ90790.1"/>
    <property type="molecule type" value="Genomic_DNA"/>
</dbReference>
<evidence type="ECO:0000313" key="8">
    <source>
        <dbReference type="Proteomes" id="UP000643701"/>
    </source>
</evidence>
<reference evidence="7" key="1">
    <citation type="submission" date="2020-03" db="EMBL/GenBank/DDBJ databases">
        <title>Psychroflexus Maritimus sp. nov., isolate from marine sediment.</title>
        <authorList>
            <person name="Zhong Y.-L."/>
        </authorList>
    </citation>
    <scope>NUCLEOTIDE SEQUENCE</scope>
    <source>
        <strain evidence="7">C1</strain>
    </source>
</reference>
<dbReference type="Pfam" id="PF04357">
    <property type="entry name" value="TamB"/>
    <property type="match status" value="1"/>
</dbReference>
<dbReference type="GO" id="GO:0009306">
    <property type="term" value="P:protein secretion"/>
    <property type="evidence" value="ECO:0007669"/>
    <property type="project" value="InterPro"/>
</dbReference>
<dbReference type="InterPro" id="IPR008023">
    <property type="entry name" value="DUF748"/>
</dbReference>
<dbReference type="Proteomes" id="UP000643701">
    <property type="component" value="Unassembled WGS sequence"/>
</dbReference>
<evidence type="ECO:0000256" key="4">
    <source>
        <dbReference type="ARBA" id="ARBA00023136"/>
    </source>
</evidence>
<evidence type="ECO:0000256" key="5">
    <source>
        <dbReference type="SAM" id="MobiDB-lite"/>
    </source>
</evidence>
<dbReference type="InterPro" id="IPR007452">
    <property type="entry name" value="TamB_C"/>
</dbReference>
<evidence type="ECO:0000259" key="6">
    <source>
        <dbReference type="Pfam" id="PF04357"/>
    </source>
</evidence>
<organism evidence="7 8">
    <name type="scientific">Psychroflexus maritimus</name>
    <dbReference type="NCBI Taxonomy" id="2714865"/>
    <lineage>
        <taxon>Bacteria</taxon>
        <taxon>Pseudomonadati</taxon>
        <taxon>Bacteroidota</taxon>
        <taxon>Flavobacteriia</taxon>
        <taxon>Flavobacteriales</taxon>
        <taxon>Flavobacteriaceae</taxon>
        <taxon>Psychroflexus</taxon>
    </lineage>
</organism>
<dbReference type="Pfam" id="PF05359">
    <property type="entry name" value="DUF748"/>
    <property type="match status" value="1"/>
</dbReference>
<evidence type="ECO:0000256" key="2">
    <source>
        <dbReference type="ARBA" id="ARBA00022692"/>
    </source>
</evidence>
<name>A0A967AFG1_9FLAO</name>
<keyword evidence="3" id="KW-1133">Transmembrane helix</keyword>
<evidence type="ECO:0000313" key="7">
    <source>
        <dbReference type="EMBL" id="NGZ90790.1"/>
    </source>
</evidence>
<feature type="compositionally biased region" description="Basic and acidic residues" evidence="5">
    <location>
        <begin position="1665"/>
        <end position="1677"/>
    </location>
</feature>
<proteinExistence type="predicted"/>
<accession>A0A967AFG1</accession>
<sequence>METKKKSLYKKTRRILFRTFLFLILIFVALVLLIRSPWGQDKIINQVTQYVSSKTSAPFNIEKFFLTFDGNLNIQGLSLKDQQDKTLVYFEELELNIPLFSIFKEQKIHLKNIELKGLESSVYRLKNKDFNYQFLIDAFASTTEKEEKASNAEYDFFLGAIDLKNCQLTYLDEEEALEAELVLGHLLVQMKTFDLKNLNVEIDEFFILQSDFTYSQKQTEDKRIETDEQKDDLATNGPDLNLKINDFSLVELATEINYYEDDYTAFLEQFNWKDLELDLKEKQLTWKLLNIEESKVDLDLAQKEVSKNSANKAEDFVVEWPAWEIAFDQLSIKNQKFTQTTKGEKLNKNTFDASPVEFNQLHLDLSDLSYSPSEKNLKLKLKQFHFQEYTGLALKNLNFNLKVNQQAIDLDQLQLNTLQNELKGNARIQFTSLTNFINHPEEFTDLQLDVAGNFQLKEFKSFLPNFKQNEALVNLAKHPIQTKIKANGKKGNINLQPSFVHWNTTKINFAGTLHNLMKTNQSLTLDTYHLSTKKEDLLLWLPTETIAKIDLPDGMSLTGSLTNKQNLWTTKSSLKSDFGSVSLEGKIDLDQEISFDFSTTASDLALAKILQNKDLSPLNMHFNLKGKYKDLSNIDVDFNSEITKFTAFNQNFNGLQLSLQLKESEGDLSLNFENENIDLNLHSHVELADNFYVFQPKLEVKGVDFYSLGWLKEDIRARFIVDAAFSGNPEEFDFSLSIPEFVSVYEKKSYRLKGFDLEAQIGTNKTNLQTKSKFLNSQLKANKHPRDLVDASLKYLQKYLTDFKAEENESEGAEVDLEWGVQLTNIPLLSEVYLEDLDKMDTLKLSLDFKEEKNEIRINSTLPELIYKDIQLNDFAITANANPQKADFSIGFESLENAGFKLAKTQLFGNYEDQAWKVAFEAYQDDEAFFLIRSFIEKDKNLWRFSLDENEFILNRQQWKVHPQNYIKFGNRSIRIKDFQLEHKQQKLSIQNDLEIPEEHVAVLFKDFKLATLSSYFHPDALFASGDINGSLAVVKPYEQMGFLADLNIDDLAIKNQHIGKFELNASANGNNTYKTKIQLKGAQIDFFAEGKYFYEEQEPKLAISAQLKKLNLDLIAFYLPELIDEAEGEIRSDFELKGSTNKLSYAGNLQMNEIGFRAQPVNTKFYFGEEFIQFNQNEIEFKNFTIADAQKNKFNTSGKVFIENLSNPRFNLNFKAENFQLLDAKRNETTAYFGQANFDLNAQLTGNLNVPVVNLDFTLNKSSNISYIIPEAQADVVDREGVVLFVNKSNPNDILTRATEKEFNDLIKGFEIDAKIKVDPEAKITVIFNPRTGDQIQLQGNADLLAQVKRNGNIDLSGTYQVKKGFFEINLYNLVTRRFRLAEGSKVSWYGDPYNADLDIRAVYQIETSPSALMASQIASEASSIQNQYRRLLPFLVYLDVDGNLSAPLLNFALDMPEDQRAAINGTVYTRINQLNQQEDELNKQVFSLLVLNRFYPELGSDGSQGGAATLARNNLNQALADQLNAFSNKLTGNTGIQLNFDINSYTDFETGVGQERTDLDVSAQKKLFNDRLVVEAGSQVNVQGEQRPGESNVAVGNVSVEYLITQDGRWKARGFRKSEYENVIDGQVFISGIALIFTREFNEFNELWKSLFNSTETLEEEEKEKKELEETEKKKPKEKIKRLNHKQE</sequence>
<comment type="caution">
    <text evidence="7">The sequence shown here is derived from an EMBL/GenBank/DDBJ whole genome shotgun (WGS) entry which is preliminary data.</text>
</comment>
<dbReference type="GO" id="GO:0005886">
    <property type="term" value="C:plasma membrane"/>
    <property type="evidence" value="ECO:0007669"/>
    <property type="project" value="InterPro"/>
</dbReference>
<protein>
    <recommendedName>
        <fullName evidence="6">Translocation and assembly module TamB C-terminal domain-containing protein</fullName>
    </recommendedName>
</protein>
<keyword evidence="4" id="KW-0472">Membrane</keyword>
<feature type="region of interest" description="Disordered" evidence="5">
    <location>
        <begin position="1661"/>
        <end position="1690"/>
    </location>
</feature>
<keyword evidence="8" id="KW-1185">Reference proteome</keyword>
<evidence type="ECO:0000256" key="3">
    <source>
        <dbReference type="ARBA" id="ARBA00022989"/>
    </source>
</evidence>
<dbReference type="RefSeq" id="WP_166401023.1">
    <property type="nucleotide sequence ID" value="NZ_JAANAS010000105.1"/>
</dbReference>
<feature type="compositionally biased region" description="Basic residues" evidence="5">
    <location>
        <begin position="1678"/>
        <end position="1690"/>
    </location>
</feature>
<gene>
    <name evidence="7" type="ORF">G7034_11075</name>
</gene>